<comment type="similarity">
    <text evidence="1 5">Belongs to the serpin family.</text>
</comment>
<reference evidence="7 8" key="1">
    <citation type="submission" date="2017-09" db="EMBL/GenBank/DDBJ databases">
        <authorList>
            <consortium name="International Durum Wheat Genome Sequencing Consortium (IDWGSC)"/>
            <person name="Milanesi L."/>
        </authorList>
    </citation>
    <scope>NUCLEOTIDE SEQUENCE [LARGE SCALE GENOMIC DNA]</scope>
    <source>
        <strain evidence="8">cv. Svevo</strain>
    </source>
</reference>
<evidence type="ECO:0000256" key="1">
    <source>
        <dbReference type="ARBA" id="ARBA00009500"/>
    </source>
</evidence>
<dbReference type="InterPro" id="IPR042178">
    <property type="entry name" value="Serpin_sf_1"/>
</dbReference>
<name>A0A9R1QYY3_TRITD</name>
<evidence type="ECO:0000256" key="2">
    <source>
        <dbReference type="ARBA" id="ARBA00022690"/>
    </source>
</evidence>
<organism evidence="7 8">
    <name type="scientific">Triticum turgidum subsp. durum</name>
    <name type="common">Durum wheat</name>
    <name type="synonym">Triticum durum</name>
    <dbReference type="NCBI Taxonomy" id="4567"/>
    <lineage>
        <taxon>Eukaryota</taxon>
        <taxon>Viridiplantae</taxon>
        <taxon>Streptophyta</taxon>
        <taxon>Embryophyta</taxon>
        <taxon>Tracheophyta</taxon>
        <taxon>Spermatophyta</taxon>
        <taxon>Magnoliopsida</taxon>
        <taxon>Liliopsida</taxon>
        <taxon>Poales</taxon>
        <taxon>Poaceae</taxon>
        <taxon>BOP clade</taxon>
        <taxon>Pooideae</taxon>
        <taxon>Triticodae</taxon>
        <taxon>Triticeae</taxon>
        <taxon>Triticinae</taxon>
        <taxon>Triticum</taxon>
    </lineage>
</organism>
<gene>
    <name evidence="7" type="ORF">TRITD_3Bv1G271010</name>
</gene>
<feature type="domain" description="Serpin" evidence="6">
    <location>
        <begin position="1"/>
        <end position="288"/>
    </location>
</feature>
<dbReference type="InterPro" id="IPR042185">
    <property type="entry name" value="Serpin_sf_2"/>
</dbReference>
<protein>
    <recommendedName>
        <fullName evidence="6">Serpin domain-containing protein</fullName>
    </recommendedName>
</protein>
<accession>A0A9R1QYY3</accession>
<dbReference type="AlphaFoldDB" id="A0A9R1QYY3"/>
<dbReference type="Pfam" id="PF00079">
    <property type="entry name" value="Serpin"/>
    <property type="match status" value="1"/>
</dbReference>
<dbReference type="OMA" id="DLTEDHE"/>
<evidence type="ECO:0000313" key="8">
    <source>
        <dbReference type="Proteomes" id="UP000324705"/>
    </source>
</evidence>
<dbReference type="PANTHER" id="PTHR11461:SF209">
    <property type="entry name" value="SERPIN-Z8-RELATED"/>
    <property type="match status" value="1"/>
</dbReference>
<sequence>MELTPAYLHTAAESYNAEIRAVDFAEGDTEKIRQEINDWAAATTNNLISEILPEGSLTELSRFVLTNAIYFKGVWETQFPKDLTEDHEFHRLDGADPVEVPFMTLGSGKRKLFLSQEDDFQVLKLPYEGDESGGMQYSMCVFLPYERDGLRAMVDALPAADESLLDYIPNDRSEVRKLLLPKFKLSFFCSLTKVLKGLGLREAFTEEADLSGLVEKRVCDVRLDDVFHKAVVEVNEEGTEAAGCTAASGRVKQCARKPMDFVADHPFAFYIVEEVSGAVVFAGHVLDPSSSQ</sequence>
<proteinExistence type="inferred from homology"/>
<keyword evidence="3" id="KW-0722">Serine protease inhibitor</keyword>
<evidence type="ECO:0000256" key="4">
    <source>
        <dbReference type="ARBA" id="ARBA00049586"/>
    </source>
</evidence>
<dbReference type="GO" id="GO:0005615">
    <property type="term" value="C:extracellular space"/>
    <property type="evidence" value="ECO:0007669"/>
    <property type="project" value="InterPro"/>
</dbReference>
<evidence type="ECO:0000313" key="7">
    <source>
        <dbReference type="EMBL" id="VAH85801.1"/>
    </source>
</evidence>
<evidence type="ECO:0000259" key="6">
    <source>
        <dbReference type="SMART" id="SM00093"/>
    </source>
</evidence>
<comment type="function">
    <text evidence="4">Probable serine protease inhibitor.</text>
</comment>
<dbReference type="InterPro" id="IPR023796">
    <property type="entry name" value="Serpin_dom"/>
</dbReference>
<keyword evidence="2" id="KW-0646">Protease inhibitor</keyword>
<dbReference type="SMART" id="SM00093">
    <property type="entry name" value="SERPIN"/>
    <property type="match status" value="1"/>
</dbReference>
<evidence type="ECO:0000256" key="5">
    <source>
        <dbReference type="RuleBase" id="RU000411"/>
    </source>
</evidence>
<keyword evidence="8" id="KW-1185">Reference proteome</keyword>
<dbReference type="SUPFAM" id="SSF56574">
    <property type="entry name" value="Serpins"/>
    <property type="match status" value="1"/>
</dbReference>
<dbReference type="Gene3D" id="2.30.39.10">
    <property type="entry name" value="Alpha-1-antitrypsin, domain 1"/>
    <property type="match status" value="1"/>
</dbReference>
<dbReference type="Gene3D" id="3.30.497.10">
    <property type="entry name" value="Antithrombin, subunit I, domain 2"/>
    <property type="match status" value="2"/>
</dbReference>
<dbReference type="Proteomes" id="UP000324705">
    <property type="component" value="Chromosome 3B"/>
</dbReference>
<dbReference type="GO" id="GO:0004867">
    <property type="term" value="F:serine-type endopeptidase inhibitor activity"/>
    <property type="evidence" value="ECO:0007669"/>
    <property type="project" value="UniProtKB-KW"/>
</dbReference>
<dbReference type="InterPro" id="IPR000215">
    <property type="entry name" value="Serpin_fam"/>
</dbReference>
<dbReference type="Gramene" id="TRITD3Bv1G271010.1">
    <property type="protein sequence ID" value="TRITD3Bv1G271010.1"/>
    <property type="gene ID" value="TRITD3Bv1G271010"/>
</dbReference>
<dbReference type="EMBL" id="LT934116">
    <property type="protein sequence ID" value="VAH85801.1"/>
    <property type="molecule type" value="Genomic_DNA"/>
</dbReference>
<dbReference type="PANTHER" id="PTHR11461">
    <property type="entry name" value="SERINE PROTEASE INHIBITOR, SERPIN"/>
    <property type="match status" value="1"/>
</dbReference>
<evidence type="ECO:0000256" key="3">
    <source>
        <dbReference type="ARBA" id="ARBA00022900"/>
    </source>
</evidence>
<dbReference type="InterPro" id="IPR036186">
    <property type="entry name" value="Serpin_sf"/>
</dbReference>